<sequence>MAGDGKKLHVAMFPWLAFGHMIPYLDLAKFIAQKGHKISYLSTPRNLNRLPKLPPYLSSLITFVPLSLPRLDELPENAEATMDVHPDDVHYLKKACDGLETELSRFLETESPDWIIYDFSPHWLPPIAAKLGISRAFFLIINAWFLAYFGPTSWMLNDSVIRPTEPDRLTVPPEWITFPTKVAYRAYEIKRTFKTSSKPQNASGVSDFYRSACVISGCDALAIRHCREFEPNWLTLLEELHQKQIIPLGLMPPSVEESGGDSNNDTWTSISGWLNKQDVGSVVYVALGSEVALSQDELTELALGLEISGLPFFWVLRKPAGSTEADSFMLPDGFEGRTQNRGIVWKNWAPQLRILNHDSVGGFLTHCGWSSVVEGVRFGRPLIMLPLVLDQCLNARVMESYQVGIEVPRDEGDGSFTRNSVAESIRLVMVDKEKGSIYRKKAKEMSSLFGDKVLHDQYLDDFVQYLENHRHASRSSSISSS</sequence>
<reference evidence="1 2" key="1">
    <citation type="journal article" date="2021" name="Hortic Res">
        <title>High-quality reference genome and annotation aids understanding of berry development for evergreen blueberry (Vaccinium darrowii).</title>
        <authorList>
            <person name="Yu J."/>
            <person name="Hulse-Kemp A.M."/>
            <person name="Babiker E."/>
            <person name="Staton M."/>
        </authorList>
    </citation>
    <scope>NUCLEOTIDE SEQUENCE [LARGE SCALE GENOMIC DNA]</scope>
    <source>
        <strain evidence="2">cv. NJ 8807/NJ 8810</strain>
        <tissue evidence="1">Young leaf</tissue>
    </source>
</reference>
<comment type="caution">
    <text evidence="1">The sequence shown here is derived from an EMBL/GenBank/DDBJ whole genome shotgun (WGS) entry which is preliminary data.</text>
</comment>
<dbReference type="EMBL" id="CM037158">
    <property type="protein sequence ID" value="KAH7852372.1"/>
    <property type="molecule type" value="Genomic_DNA"/>
</dbReference>
<name>A0ACB7YGS3_9ERIC</name>
<proteinExistence type="predicted"/>
<gene>
    <name evidence="1" type="ORF">Vadar_024055</name>
</gene>
<evidence type="ECO:0000313" key="1">
    <source>
        <dbReference type="EMBL" id="KAH7852372.1"/>
    </source>
</evidence>
<accession>A0ACB7YGS3</accession>
<organism evidence="1 2">
    <name type="scientific">Vaccinium darrowii</name>
    <dbReference type="NCBI Taxonomy" id="229202"/>
    <lineage>
        <taxon>Eukaryota</taxon>
        <taxon>Viridiplantae</taxon>
        <taxon>Streptophyta</taxon>
        <taxon>Embryophyta</taxon>
        <taxon>Tracheophyta</taxon>
        <taxon>Spermatophyta</taxon>
        <taxon>Magnoliopsida</taxon>
        <taxon>eudicotyledons</taxon>
        <taxon>Gunneridae</taxon>
        <taxon>Pentapetalae</taxon>
        <taxon>asterids</taxon>
        <taxon>Ericales</taxon>
        <taxon>Ericaceae</taxon>
        <taxon>Vaccinioideae</taxon>
        <taxon>Vaccinieae</taxon>
        <taxon>Vaccinium</taxon>
    </lineage>
</organism>
<keyword evidence="2" id="KW-1185">Reference proteome</keyword>
<evidence type="ECO:0000313" key="2">
    <source>
        <dbReference type="Proteomes" id="UP000828048"/>
    </source>
</evidence>
<protein>
    <submittedName>
        <fullName evidence="1">Uncharacterized protein</fullName>
    </submittedName>
</protein>
<dbReference type="Proteomes" id="UP000828048">
    <property type="component" value="Chromosome 8"/>
</dbReference>